<comment type="caution">
    <text evidence="1">The sequence shown here is derived from an EMBL/GenBank/DDBJ whole genome shotgun (WGS) entry which is preliminary data.</text>
</comment>
<dbReference type="EMBL" id="MLCB01000170">
    <property type="protein sequence ID" value="OJI92722.1"/>
    <property type="molecule type" value="Genomic_DNA"/>
</dbReference>
<organism evidence="1 2">
    <name type="scientific">Planktotalea frisia</name>
    <dbReference type="NCBI Taxonomy" id="696762"/>
    <lineage>
        <taxon>Bacteria</taxon>
        <taxon>Pseudomonadati</taxon>
        <taxon>Pseudomonadota</taxon>
        <taxon>Alphaproteobacteria</taxon>
        <taxon>Rhodobacterales</taxon>
        <taxon>Paracoccaceae</taxon>
        <taxon>Planktotalea</taxon>
    </lineage>
</organism>
<evidence type="ECO:0000313" key="2">
    <source>
        <dbReference type="Proteomes" id="UP000184514"/>
    </source>
</evidence>
<dbReference type="RefSeq" id="WP_072631558.1">
    <property type="nucleotide sequence ID" value="NZ_MLCB01000170.1"/>
</dbReference>
<sequence length="221" mass="24241">MTTLISRLFADEATAQRAVKQMMFRGFPSRSCILISDSDTAEAHLARAKVHESAIAPYAAAIAAGNVALIVQATYKPLGAARLARDIMGKLDPLDASGATEEHVLPWQPDHAPSVMKDHPLFFSVVDIPVPHGPITANFGMRMTKPHRTKRPLSNKRASRPFWPMPLVSKKKRSNSVMSGGRKMSRMFWPMPLLSSKPRRKSVIPGGGTPFSSRFGLRTVS</sequence>
<protein>
    <submittedName>
        <fullName evidence="1">Uncharacterized protein</fullName>
    </submittedName>
</protein>
<dbReference type="OrthoDB" id="7867222at2"/>
<keyword evidence="2" id="KW-1185">Reference proteome</keyword>
<name>A0A1L9NU45_9RHOB</name>
<dbReference type="AlphaFoldDB" id="A0A1L9NU45"/>
<evidence type="ECO:0000313" key="1">
    <source>
        <dbReference type="EMBL" id="OJI92722.1"/>
    </source>
</evidence>
<gene>
    <name evidence="1" type="ORF">PFRI_30400</name>
</gene>
<dbReference type="Proteomes" id="UP000184514">
    <property type="component" value="Unassembled WGS sequence"/>
</dbReference>
<dbReference type="STRING" id="696762.PFRI_30400"/>
<reference evidence="1 2" key="1">
    <citation type="submission" date="2016-10" db="EMBL/GenBank/DDBJ databases">
        <title>Genome sequence of Planktotalea frisia SH6-1.</title>
        <authorList>
            <person name="Poehlein A."/>
            <person name="Bakenhus I."/>
            <person name="Voget S."/>
            <person name="Brinkhoff T."/>
            <person name="Simon M."/>
        </authorList>
    </citation>
    <scope>NUCLEOTIDE SEQUENCE [LARGE SCALE GENOMIC DNA]</scope>
    <source>
        <strain evidence="1 2">SH6-1</strain>
    </source>
</reference>
<accession>A0A1L9NU45</accession>
<proteinExistence type="predicted"/>